<sequence length="634" mass="70939">MPAYHSSLMDPDTKLIGNMALLPIRSQFKGPAPRESESLCSFPFGLCTCLYVRVCMCPSTQVENEADRTLIYITLYISECLKKLQKCNSKSQGEKEMYTLGITNFPIPGEPGFPLNAIYAKPANKQEDEVMRAYLQQLRQETGLRLCEKVFDPQNDKPSKWWTCFVKRQFMNKSLSGPGHSHRPHTLQPGPAGEPVVIDDFLALWINMMLANLYKKAGQERPSVTSYKEVLRQCPLALDAILGLLSLSVKGAEVASMTMNVIQTVPNLDWLSVWIKAYAFVHTGDNSRAINTICSLEKKSLLRDNVDLLGSLADLYFRAGDSKNSVLKFEQAQMLDPYLIKGMDVYGYLLAREGRLEDVENLGCRLFNISDQHAEPWVVSGCHSFYSKRYSRALYLGAKAIQLNSNSVQALLLKGAALRNMGRVQEAIIHFREAIRLAPCRLDCYEGLIECYLASSSIREAMVMANNVYKTLGASAQTLTLLATVCLEDPVTQEKAKALLDKALAQRPDYVKAVVKKAELLSREQKYEDGIALLRNALANQSDCVLHRILGDFLVAVNEYQEAMDQYSIALSLDPNDQKSLEGMQKMEKEESPTDATQEEDVDDMEGSGEEGDLEGSDSEAAQWADQEQWFGMQ</sequence>
<evidence type="ECO:0000256" key="2">
    <source>
        <dbReference type="ARBA" id="ARBA00010856"/>
    </source>
</evidence>
<dbReference type="Proteomes" id="UP000030759">
    <property type="component" value="Unassembled WGS sequence"/>
</dbReference>
<reference evidence="10" key="1">
    <citation type="journal article" date="2013" name="Nat. Biotechnol.">
        <title>Chinese hamster genome sequenced from sorted chromosomes.</title>
        <authorList>
            <person name="Brinkrolf K."/>
            <person name="Rupp O."/>
            <person name="Laux H."/>
            <person name="Kollin F."/>
            <person name="Ernst W."/>
            <person name="Linke B."/>
            <person name="Kofler R."/>
            <person name="Romand S."/>
            <person name="Hesse F."/>
            <person name="Budach W.E."/>
            <person name="Galosy S."/>
            <person name="Muller D."/>
            <person name="Noll T."/>
            <person name="Wienberg J."/>
            <person name="Jostock T."/>
            <person name="Leonard M."/>
            <person name="Grillari J."/>
            <person name="Tauch A."/>
            <person name="Goesmann A."/>
            <person name="Helk B."/>
            <person name="Mott J.E."/>
            <person name="Puhler A."/>
            <person name="Borth N."/>
        </authorList>
    </citation>
    <scope>NUCLEOTIDE SEQUENCE [LARGE SCALE GENOMIC DNA]</scope>
    <source>
        <strain evidence="10">17A/GY</strain>
    </source>
</reference>
<dbReference type="EMBL" id="KE673855">
    <property type="protein sequence ID" value="ERE76869.1"/>
    <property type="molecule type" value="Genomic_DNA"/>
</dbReference>
<dbReference type="Gene3D" id="1.10.1760.10">
    <property type="entry name" value="Actin-related protein 2/3 complex subunit 3"/>
    <property type="match status" value="1"/>
</dbReference>
<dbReference type="SUPFAM" id="SSF69060">
    <property type="entry name" value="Arp2/3 complex 21 kDa subunit ARPC3"/>
    <property type="match status" value="1"/>
</dbReference>
<dbReference type="InterPro" id="IPR019734">
    <property type="entry name" value="TPR_rpt"/>
</dbReference>
<evidence type="ECO:0000256" key="7">
    <source>
        <dbReference type="PROSITE-ProRule" id="PRU00339"/>
    </source>
</evidence>
<evidence type="ECO:0000256" key="5">
    <source>
        <dbReference type="ARBA" id="ARBA00023212"/>
    </source>
</evidence>
<dbReference type="InterPro" id="IPR011990">
    <property type="entry name" value="TPR-like_helical_dom_sf"/>
</dbReference>
<dbReference type="GO" id="GO:0005885">
    <property type="term" value="C:Arp2/3 protein complex"/>
    <property type="evidence" value="ECO:0007669"/>
    <property type="project" value="InterPro"/>
</dbReference>
<evidence type="ECO:0000313" key="10">
    <source>
        <dbReference type="Proteomes" id="UP000030759"/>
    </source>
</evidence>
<keyword evidence="4" id="KW-0009">Actin-binding</keyword>
<evidence type="ECO:0000256" key="4">
    <source>
        <dbReference type="ARBA" id="ARBA00023203"/>
    </source>
</evidence>
<accession>A0A061I5E3</accession>
<feature type="region of interest" description="Disordered" evidence="8">
    <location>
        <begin position="582"/>
        <end position="634"/>
    </location>
</feature>
<keyword evidence="7" id="KW-0802">TPR repeat</keyword>
<dbReference type="InterPro" id="IPR036753">
    <property type="entry name" value="ARPC3_sf"/>
</dbReference>
<dbReference type="SUPFAM" id="SSF48452">
    <property type="entry name" value="TPR-like"/>
    <property type="match status" value="2"/>
</dbReference>
<dbReference type="GO" id="GO:0030833">
    <property type="term" value="P:regulation of actin filament polymerization"/>
    <property type="evidence" value="ECO:0007669"/>
    <property type="project" value="InterPro"/>
</dbReference>
<protein>
    <submittedName>
        <fullName evidence="9">Anaphase-promoting complex subunit 7</fullName>
    </submittedName>
</protein>
<gene>
    <name evidence="9" type="ORF">H671_4g11508</name>
</gene>
<evidence type="ECO:0000256" key="6">
    <source>
        <dbReference type="ARBA" id="ARBA00045382"/>
    </source>
</evidence>
<dbReference type="FunFam" id="1.25.40.10:FF:000068">
    <property type="entry name" value="Anaphase promoting complex subunit 7"/>
    <property type="match status" value="1"/>
</dbReference>
<dbReference type="AlphaFoldDB" id="A0A061I5E3"/>
<dbReference type="Pfam" id="PF13432">
    <property type="entry name" value="TPR_16"/>
    <property type="match status" value="1"/>
</dbReference>
<comment type="subcellular location">
    <subcellularLocation>
        <location evidence="1">Cytoplasm</location>
        <location evidence="1">Cytoskeleton</location>
    </subcellularLocation>
</comment>
<feature type="compositionally biased region" description="Basic and acidic residues" evidence="8">
    <location>
        <begin position="582"/>
        <end position="592"/>
    </location>
</feature>
<dbReference type="PANTHER" id="PTHR12391">
    <property type="entry name" value="ARP2/3 COMPLEX 21 KD SUBUNIT"/>
    <property type="match status" value="1"/>
</dbReference>
<keyword evidence="5" id="KW-0206">Cytoskeleton</keyword>
<evidence type="ECO:0000313" key="9">
    <source>
        <dbReference type="EMBL" id="ERE76869.1"/>
    </source>
</evidence>
<proteinExistence type="inferred from homology"/>
<dbReference type="GO" id="GO:0003779">
    <property type="term" value="F:actin binding"/>
    <property type="evidence" value="ECO:0007669"/>
    <property type="project" value="UniProtKB-KW"/>
</dbReference>
<feature type="repeat" description="TPR" evidence="7">
    <location>
        <begin position="408"/>
        <end position="441"/>
    </location>
</feature>
<dbReference type="Pfam" id="PF13181">
    <property type="entry name" value="TPR_8"/>
    <property type="match status" value="1"/>
</dbReference>
<dbReference type="Gene3D" id="1.25.40.10">
    <property type="entry name" value="Tetratricopeptide repeat domain"/>
    <property type="match status" value="3"/>
</dbReference>
<dbReference type="InterPro" id="IPR007204">
    <property type="entry name" value="ARPC3"/>
</dbReference>
<name>A0A061I5E3_CRIGR</name>
<evidence type="ECO:0000256" key="8">
    <source>
        <dbReference type="SAM" id="MobiDB-lite"/>
    </source>
</evidence>
<dbReference type="Pfam" id="PF04062">
    <property type="entry name" value="P21-Arc"/>
    <property type="match status" value="1"/>
</dbReference>
<feature type="compositionally biased region" description="Acidic residues" evidence="8">
    <location>
        <begin position="597"/>
        <end position="618"/>
    </location>
</feature>
<dbReference type="PROSITE" id="PS50005">
    <property type="entry name" value="TPR"/>
    <property type="match status" value="2"/>
</dbReference>
<comment type="function">
    <text evidence="6">Component of the Arp2/3 complex, a multiprotein complex that mediates actin polymerization upon stimulation by nucleation-promoting factor (NPF). The Arp2/3 complex mediates the formation of branched actin networks in the cytoplasm, providing the force for cell motility. In addition to its role in the cytoplasmic cytoskeleton, the Arp2/3 complex also promotes actin polymerization in the nucleus, thereby regulating gene transcription and repair of damaged DNA. The Arp2/3 complex promotes homologous recombination (HR) repair in response to DNA damage by promoting nuclear actin polymerization, leading to drive motility of double-strand breaks (DSBs).</text>
</comment>
<dbReference type="FunFam" id="1.25.40.10:FF:000126">
    <property type="entry name" value="Anaphase promoting complex subunit 7"/>
    <property type="match status" value="1"/>
</dbReference>
<keyword evidence="3" id="KW-0963">Cytoplasm</keyword>
<organism evidence="9 10">
    <name type="scientific">Cricetulus griseus</name>
    <name type="common">Chinese hamster</name>
    <name type="synonym">Cricetulus barabensis griseus</name>
    <dbReference type="NCBI Taxonomy" id="10029"/>
    <lineage>
        <taxon>Eukaryota</taxon>
        <taxon>Metazoa</taxon>
        <taxon>Chordata</taxon>
        <taxon>Craniata</taxon>
        <taxon>Vertebrata</taxon>
        <taxon>Euteleostomi</taxon>
        <taxon>Mammalia</taxon>
        <taxon>Eutheria</taxon>
        <taxon>Euarchontoglires</taxon>
        <taxon>Glires</taxon>
        <taxon>Rodentia</taxon>
        <taxon>Myomorpha</taxon>
        <taxon>Muroidea</taxon>
        <taxon>Cricetidae</taxon>
        <taxon>Cricetinae</taxon>
        <taxon>Cricetulus</taxon>
    </lineage>
</organism>
<dbReference type="GO" id="GO:0034314">
    <property type="term" value="P:Arp2/3 complex-mediated actin nucleation"/>
    <property type="evidence" value="ECO:0007669"/>
    <property type="project" value="InterPro"/>
</dbReference>
<evidence type="ECO:0000256" key="1">
    <source>
        <dbReference type="ARBA" id="ARBA00004245"/>
    </source>
</evidence>
<dbReference type="FunFam" id="1.25.40.10:FF:000238">
    <property type="entry name" value="Anaphase promoting complex subunit 7"/>
    <property type="match status" value="1"/>
</dbReference>
<dbReference type="SMART" id="SM00028">
    <property type="entry name" value="TPR"/>
    <property type="match status" value="5"/>
</dbReference>
<feature type="repeat" description="TPR" evidence="7">
    <location>
        <begin position="544"/>
        <end position="577"/>
    </location>
</feature>
<comment type="similarity">
    <text evidence="2">Belongs to the ARPC3 family.</text>
</comment>
<evidence type="ECO:0000256" key="3">
    <source>
        <dbReference type="ARBA" id="ARBA00022490"/>
    </source>
</evidence>